<feature type="compositionally biased region" description="Basic and acidic residues" evidence="1">
    <location>
        <begin position="28"/>
        <end position="45"/>
    </location>
</feature>
<protein>
    <submittedName>
        <fullName evidence="2">Uncharacterized protein</fullName>
    </submittedName>
</protein>
<organism evidence="2 3">
    <name type="scientific">Nephila pilipes</name>
    <name type="common">Giant wood spider</name>
    <name type="synonym">Nephila maculata</name>
    <dbReference type="NCBI Taxonomy" id="299642"/>
    <lineage>
        <taxon>Eukaryota</taxon>
        <taxon>Metazoa</taxon>
        <taxon>Ecdysozoa</taxon>
        <taxon>Arthropoda</taxon>
        <taxon>Chelicerata</taxon>
        <taxon>Arachnida</taxon>
        <taxon>Araneae</taxon>
        <taxon>Araneomorphae</taxon>
        <taxon>Entelegynae</taxon>
        <taxon>Araneoidea</taxon>
        <taxon>Nephilidae</taxon>
        <taxon>Nephila</taxon>
    </lineage>
</organism>
<dbReference type="AlphaFoldDB" id="A0A8X6U9D5"/>
<gene>
    <name evidence="2" type="ORF">NPIL_125871</name>
</gene>
<dbReference type="Proteomes" id="UP000887013">
    <property type="component" value="Unassembled WGS sequence"/>
</dbReference>
<reference evidence="2" key="1">
    <citation type="submission" date="2020-08" db="EMBL/GenBank/DDBJ databases">
        <title>Multicomponent nature underlies the extraordinary mechanical properties of spider dragline silk.</title>
        <authorList>
            <person name="Kono N."/>
            <person name="Nakamura H."/>
            <person name="Mori M."/>
            <person name="Yoshida Y."/>
            <person name="Ohtoshi R."/>
            <person name="Malay A.D."/>
            <person name="Moran D.A.P."/>
            <person name="Tomita M."/>
            <person name="Numata K."/>
            <person name="Arakawa K."/>
        </authorList>
    </citation>
    <scope>NUCLEOTIDE SEQUENCE</scope>
</reference>
<accession>A0A8X6U9D5</accession>
<dbReference type="EMBL" id="BMAW01121562">
    <property type="protein sequence ID" value="GFT94636.1"/>
    <property type="molecule type" value="Genomic_DNA"/>
</dbReference>
<keyword evidence="3" id="KW-1185">Reference proteome</keyword>
<evidence type="ECO:0000256" key="1">
    <source>
        <dbReference type="SAM" id="MobiDB-lite"/>
    </source>
</evidence>
<sequence>HFDFASDFSKQTLPLKVFANPKKIPQTRQKECRRRKEEKFNADKE</sequence>
<evidence type="ECO:0000313" key="3">
    <source>
        <dbReference type="Proteomes" id="UP000887013"/>
    </source>
</evidence>
<evidence type="ECO:0000313" key="2">
    <source>
        <dbReference type="EMBL" id="GFT94636.1"/>
    </source>
</evidence>
<name>A0A8X6U9D5_NEPPI</name>
<comment type="caution">
    <text evidence="2">The sequence shown here is derived from an EMBL/GenBank/DDBJ whole genome shotgun (WGS) entry which is preliminary data.</text>
</comment>
<feature type="non-terminal residue" evidence="2">
    <location>
        <position position="1"/>
    </location>
</feature>
<proteinExistence type="predicted"/>
<feature type="region of interest" description="Disordered" evidence="1">
    <location>
        <begin position="19"/>
        <end position="45"/>
    </location>
</feature>